<comment type="caution">
    <text evidence="1">The sequence shown here is derived from an EMBL/GenBank/DDBJ whole genome shotgun (WGS) entry which is preliminary data.</text>
</comment>
<accession>A0ABQ6GED2</accession>
<organism evidence="1 2">
    <name type="scientific">Paenibacillus glycanilyticus</name>
    <dbReference type="NCBI Taxonomy" id="126569"/>
    <lineage>
        <taxon>Bacteria</taxon>
        <taxon>Bacillati</taxon>
        <taxon>Bacillota</taxon>
        <taxon>Bacilli</taxon>
        <taxon>Bacillales</taxon>
        <taxon>Paenibacillaceae</taxon>
        <taxon>Paenibacillus</taxon>
    </lineage>
</organism>
<keyword evidence="2" id="KW-1185">Reference proteome</keyword>
<sequence>MAIAVSAIQSSTLVLLRVMFQYDKSINNRIVILEKQINKVRQKIIELADT</sequence>
<reference evidence="1 2" key="1">
    <citation type="submission" date="2023-03" db="EMBL/GenBank/DDBJ databases">
        <title>Draft genome sequence of the bacteria which degrade cell wall of Tricholomamatutake.</title>
        <authorList>
            <person name="Konishi Y."/>
            <person name="Fukuta Y."/>
            <person name="Shirasaka N."/>
        </authorList>
    </citation>
    <scope>NUCLEOTIDE SEQUENCE [LARGE SCALE GENOMIC DNA]</scope>
    <source>
        <strain evidence="2">mu1</strain>
    </source>
</reference>
<gene>
    <name evidence="1" type="ORF">MU1_36760</name>
</gene>
<evidence type="ECO:0000313" key="2">
    <source>
        <dbReference type="Proteomes" id="UP001157114"/>
    </source>
</evidence>
<evidence type="ECO:0000313" key="1">
    <source>
        <dbReference type="EMBL" id="GLX69331.1"/>
    </source>
</evidence>
<proteinExistence type="predicted"/>
<protein>
    <submittedName>
        <fullName evidence="1">Uncharacterized protein</fullName>
    </submittedName>
</protein>
<name>A0ABQ6GED2_9BACL</name>
<dbReference type="Proteomes" id="UP001157114">
    <property type="component" value="Unassembled WGS sequence"/>
</dbReference>
<dbReference type="EMBL" id="BSSQ01000014">
    <property type="protein sequence ID" value="GLX69331.1"/>
    <property type="molecule type" value="Genomic_DNA"/>
</dbReference>